<protein>
    <submittedName>
        <fullName evidence="3">Peptide-N4-(N-acetyl-beta- glucosaminyl)asparagine amidase A</fullName>
    </submittedName>
</protein>
<feature type="domain" description="Peptide N-acetyl-beta-D-glucosaminyl asparaginase amidase A N-terminal" evidence="1">
    <location>
        <begin position="77"/>
        <end position="404"/>
    </location>
</feature>
<accession>A0A6P5RWU8</accession>
<reference evidence="3" key="1">
    <citation type="submission" date="2025-08" db="UniProtKB">
        <authorList>
            <consortium name="RefSeq"/>
        </authorList>
    </citation>
    <scope>IDENTIFICATION</scope>
</reference>
<dbReference type="KEGG" id="pavi:110749727"/>
<dbReference type="Proteomes" id="UP000515124">
    <property type="component" value="Unplaced"/>
</dbReference>
<dbReference type="InterPro" id="IPR021102">
    <property type="entry name" value="PNGase_A"/>
</dbReference>
<dbReference type="PANTHER" id="PTHR31104">
    <property type="entry name" value="PEPTIDE-N4-(N-ACETYL-BETA-GLUCOSAMINYL)ASPARAGINE AMIDASE A PROTEIN"/>
    <property type="match status" value="1"/>
</dbReference>
<evidence type="ECO:0000313" key="2">
    <source>
        <dbReference type="Proteomes" id="UP000515124"/>
    </source>
</evidence>
<organism evidence="2 3">
    <name type="scientific">Prunus avium</name>
    <name type="common">Cherry</name>
    <name type="synonym">Cerasus avium</name>
    <dbReference type="NCBI Taxonomy" id="42229"/>
    <lineage>
        <taxon>Eukaryota</taxon>
        <taxon>Viridiplantae</taxon>
        <taxon>Streptophyta</taxon>
        <taxon>Embryophyta</taxon>
        <taxon>Tracheophyta</taxon>
        <taxon>Spermatophyta</taxon>
        <taxon>Magnoliopsida</taxon>
        <taxon>eudicotyledons</taxon>
        <taxon>Gunneridae</taxon>
        <taxon>Pentapetalae</taxon>
        <taxon>rosids</taxon>
        <taxon>fabids</taxon>
        <taxon>Rosales</taxon>
        <taxon>Rosaceae</taxon>
        <taxon>Amygdaloideae</taxon>
        <taxon>Amygdaleae</taxon>
        <taxon>Prunus</taxon>
    </lineage>
</organism>
<dbReference type="AlphaFoldDB" id="A0A6P5RWU8"/>
<dbReference type="GeneID" id="110749727"/>
<name>A0A6P5RWU8_PRUAV</name>
<evidence type="ECO:0000259" key="1">
    <source>
        <dbReference type="Pfam" id="PF12222"/>
    </source>
</evidence>
<proteinExistence type="predicted"/>
<dbReference type="InterPro" id="IPR056948">
    <property type="entry name" value="PNGaseA_N"/>
</dbReference>
<gene>
    <name evidence="3" type="primary">LOC110749727</name>
</gene>
<dbReference type="RefSeq" id="XP_021805586.1">
    <property type="nucleotide sequence ID" value="XM_021949894.1"/>
</dbReference>
<sequence>MKSPCNRYFEVDLSLHCTDCFAKMYALLLLLLLFFTNPASPSSFPDRFTKSLSANLLKHKSQEYLEVGHPLPFDQLTPSCSHRVLTHSFANTMNGPAFSTDYSPPFDCPSPWSHIALEFRAKCKGEQYDRIVGLWLGGAELLRTSTAEPTEKGIFWKVRKDITRYYSLLARCDLNLTMMLENVVDHVYTGVYHVEVHFLYYNQNVAVTLNPVMRVASIIPYQNLGTVAYEPADLIFPISDNGDKGCWFRIESESDFHSKEIRIPRNTRRLVLELYVSFHGNDEFWYSNPPSLYITTNNLATGRGNGAYREVFVTVDGELVGSEVPFPVVFTGGINPLFWEPVVAIGAFDLPSYDLELTPFLEKLLDGKAHSFGIGVADGISYWLVDANLHIWLDHQSKTVKAKSSVLPPPPAIVVNRGTQFKQLDGVFKIRAERSSEFVGWVKSSSGNYTTTFSQRYNFKSSIRFAKNGTYKLVKQKVKAKREVKVVNEKGVVVLRNRVRRRYPINVITATLPGSHKDTYVLVTNMSHSMKEKSLHGDYSTRVYNSQDSRGWMEVKDHSVLSGTANTEQSFRYSGEFGCYSRTVGTSDGKLIRDNSTFHCLSVS</sequence>
<evidence type="ECO:0000313" key="3">
    <source>
        <dbReference type="RefSeq" id="XP_021805586.1"/>
    </source>
</evidence>
<dbReference type="Pfam" id="PF12222">
    <property type="entry name" value="PNGaseA"/>
    <property type="match status" value="1"/>
</dbReference>
<keyword evidence="2" id="KW-1185">Reference proteome</keyword>